<dbReference type="EMBL" id="JAAAIM010001132">
    <property type="protein sequence ID" value="KAG0282049.1"/>
    <property type="molecule type" value="Genomic_DNA"/>
</dbReference>
<comment type="caution">
    <text evidence="2">The sequence shown here is derived from an EMBL/GenBank/DDBJ whole genome shotgun (WGS) entry which is preliminary data.</text>
</comment>
<reference evidence="2 3" key="1">
    <citation type="journal article" date="2020" name="Fungal Divers.">
        <title>Resolving the Mortierellaceae phylogeny through synthesis of multi-gene phylogenetics and phylogenomics.</title>
        <authorList>
            <person name="Vandepol N."/>
            <person name="Liber J."/>
            <person name="Desiro A."/>
            <person name="Na H."/>
            <person name="Kennedy M."/>
            <person name="Barry K."/>
            <person name="Grigoriev I.V."/>
            <person name="Miller A.N."/>
            <person name="O'Donnell K."/>
            <person name="Stajich J.E."/>
            <person name="Bonito G."/>
        </authorList>
    </citation>
    <scope>NUCLEOTIDE SEQUENCE [LARGE SCALE GENOMIC DNA]</scope>
    <source>
        <strain evidence="2 3">AD045</strain>
    </source>
</reference>
<proteinExistence type="predicted"/>
<evidence type="ECO:0008006" key="4">
    <source>
        <dbReference type="Google" id="ProtNLM"/>
    </source>
</evidence>
<dbReference type="Gene3D" id="3.80.10.10">
    <property type="entry name" value="Ribonuclease Inhibitor"/>
    <property type="match status" value="1"/>
</dbReference>
<evidence type="ECO:0000313" key="3">
    <source>
        <dbReference type="Proteomes" id="UP001194696"/>
    </source>
</evidence>
<dbReference type="SUPFAM" id="SSF52058">
    <property type="entry name" value="L domain-like"/>
    <property type="match status" value="1"/>
</dbReference>
<protein>
    <recommendedName>
        <fullName evidence="4">F-box domain-containing protein</fullName>
    </recommendedName>
</protein>
<gene>
    <name evidence="2" type="ORF">BGZ96_000885</name>
</gene>
<dbReference type="Proteomes" id="UP001194696">
    <property type="component" value="Unassembled WGS sequence"/>
</dbReference>
<keyword evidence="3" id="KW-1185">Reference proteome</keyword>
<name>A0ABQ7JN99_9FUNG</name>
<sequence>MDPLSRLPLECLQHIFNILAHRNDSASLRTFCALLRVNRCIATAALPYLYHDPHRGIYYERSDKKRECTRSLLACLSFDVLPPTLAHCLARDPLFTQAPNPTFDYLSYVRYLHPPLFGQEPLIFRPDKEYTVEELAYLQGEGYSRLRQSICVLPTYVSSYSSENEFLRDLHKTILYRETVWSLAFPILDQLESLTIPLSDIDRYVEAIDRLGRLERIDVCIDEVYEDGNRLVDEPTRQCKEKAMGTLLHFVENHGRLFVGRLRAVNIGDRLMVNKQYIAPIWRRGYETDFEDVQLQIHRLLPPMPPPTILNESNWARLMMNPLTTNLRYVEQITARQEQLSEPHFDYPRLFQRCRALKALCIPTMGKGSFKWAVQEKKSVGGEPGDLVPLEKLQMQIYDALTDDVDDIAFAFSKTLQSIYIRDVAQSLTIRIGQGWVDMPKLTHLCIHVRMNRLLLDSLLLAHCPNLIEVDVMDNTEEYQCSDIVSLVPAQLGQLTNLKLHCWPALTFHPATLHSTSKLRSLSISPAYVYAHTCYIPPVEELEQSFAAQDDILLDEMGASAGSGSRSGKGSRTEGSHSERAIQAGIGHRPLWTWDWVLPQLSLLRLFGEFAYRFEFRMLQGCPSLEFLTLMIVTEQNTHTRTITEDDFFVTIPAIVQTISTSEQQRPRRPKTKRIFAPALHGLNLQGPWVLDDCFVPMLFHGMFPKLRDAFMQGCSGFGLKALVDCLRGKAKHIKELTLDFPEPSLEEQRELGLYPRTGRTKHSSDASQVTLTFQGVEYILLRDVATSLAAPFVSPNPLLVSNNDESL</sequence>
<feature type="compositionally biased region" description="Low complexity" evidence="1">
    <location>
        <begin position="559"/>
        <end position="570"/>
    </location>
</feature>
<evidence type="ECO:0000313" key="2">
    <source>
        <dbReference type="EMBL" id="KAG0282049.1"/>
    </source>
</evidence>
<feature type="region of interest" description="Disordered" evidence="1">
    <location>
        <begin position="559"/>
        <end position="578"/>
    </location>
</feature>
<organism evidence="2 3">
    <name type="scientific">Linnemannia gamsii</name>
    <dbReference type="NCBI Taxonomy" id="64522"/>
    <lineage>
        <taxon>Eukaryota</taxon>
        <taxon>Fungi</taxon>
        <taxon>Fungi incertae sedis</taxon>
        <taxon>Mucoromycota</taxon>
        <taxon>Mortierellomycotina</taxon>
        <taxon>Mortierellomycetes</taxon>
        <taxon>Mortierellales</taxon>
        <taxon>Mortierellaceae</taxon>
        <taxon>Linnemannia</taxon>
    </lineage>
</organism>
<accession>A0ABQ7JN99</accession>
<dbReference type="InterPro" id="IPR032675">
    <property type="entry name" value="LRR_dom_sf"/>
</dbReference>
<evidence type="ECO:0000256" key="1">
    <source>
        <dbReference type="SAM" id="MobiDB-lite"/>
    </source>
</evidence>